<accession>A0A843WIH3</accession>
<proteinExistence type="predicted"/>
<evidence type="ECO:0000313" key="2">
    <source>
        <dbReference type="Proteomes" id="UP000652761"/>
    </source>
</evidence>
<sequence length="67" mass="7294">MSSEQMASGSGLRPWRHRITLQQNVSTLSDPLSFAAASTNQFLRKLGVGDMDVRASSENIADRSKAN</sequence>
<protein>
    <submittedName>
        <fullName evidence="1">Uncharacterized protein</fullName>
    </submittedName>
</protein>
<dbReference type="EMBL" id="NMUH01003401">
    <property type="protein sequence ID" value="MQM05391.1"/>
    <property type="molecule type" value="Genomic_DNA"/>
</dbReference>
<keyword evidence="2" id="KW-1185">Reference proteome</keyword>
<evidence type="ECO:0000313" key="1">
    <source>
        <dbReference type="EMBL" id="MQM05391.1"/>
    </source>
</evidence>
<gene>
    <name evidence="1" type="ORF">Taro_038200</name>
</gene>
<name>A0A843WIH3_COLES</name>
<dbReference type="AlphaFoldDB" id="A0A843WIH3"/>
<reference evidence="1" key="1">
    <citation type="submission" date="2017-07" db="EMBL/GenBank/DDBJ databases">
        <title>Taro Niue Genome Assembly and Annotation.</title>
        <authorList>
            <person name="Atibalentja N."/>
            <person name="Keating K."/>
            <person name="Fields C.J."/>
        </authorList>
    </citation>
    <scope>NUCLEOTIDE SEQUENCE</scope>
    <source>
        <strain evidence="1">Niue_2</strain>
        <tissue evidence="1">Leaf</tissue>
    </source>
</reference>
<dbReference type="Proteomes" id="UP000652761">
    <property type="component" value="Unassembled WGS sequence"/>
</dbReference>
<comment type="caution">
    <text evidence="1">The sequence shown here is derived from an EMBL/GenBank/DDBJ whole genome shotgun (WGS) entry which is preliminary data.</text>
</comment>
<organism evidence="1 2">
    <name type="scientific">Colocasia esculenta</name>
    <name type="common">Wild taro</name>
    <name type="synonym">Arum esculentum</name>
    <dbReference type="NCBI Taxonomy" id="4460"/>
    <lineage>
        <taxon>Eukaryota</taxon>
        <taxon>Viridiplantae</taxon>
        <taxon>Streptophyta</taxon>
        <taxon>Embryophyta</taxon>
        <taxon>Tracheophyta</taxon>
        <taxon>Spermatophyta</taxon>
        <taxon>Magnoliopsida</taxon>
        <taxon>Liliopsida</taxon>
        <taxon>Araceae</taxon>
        <taxon>Aroideae</taxon>
        <taxon>Colocasieae</taxon>
        <taxon>Colocasia</taxon>
    </lineage>
</organism>